<sequence>MISEKHIKDYNYNITQYSSGDFIYEENSTCKSYFQIISGTVKLNNYSEDGKEFIQNIINAPQGFGEVLLFINEKYPTNAIALTDCDIIQISSKDFFKLLTEYPKYAIEINKSLSRRLYYKMIMSQHIFSNDPTTRLKTLMNYFKNIYCIENGLNSEYIVPLTRQQMANLTGLRVETVIRTIKLMEKNNLLKIKKGLIYY</sequence>
<dbReference type="InterPro" id="IPR036388">
    <property type="entry name" value="WH-like_DNA-bd_sf"/>
</dbReference>
<dbReference type="InterPro" id="IPR036390">
    <property type="entry name" value="WH_DNA-bd_sf"/>
</dbReference>
<proteinExistence type="predicted"/>
<feature type="domain" description="Cyclic nucleotide-binding" evidence="4">
    <location>
        <begin position="17"/>
        <end position="99"/>
    </location>
</feature>
<gene>
    <name evidence="5" type="ORF">SAMN05421841_3424</name>
</gene>
<evidence type="ECO:0000313" key="5">
    <source>
        <dbReference type="EMBL" id="SEW47054.1"/>
    </source>
</evidence>
<dbReference type="Proteomes" id="UP000199469">
    <property type="component" value="Unassembled WGS sequence"/>
</dbReference>
<dbReference type="GO" id="GO:0005829">
    <property type="term" value="C:cytosol"/>
    <property type="evidence" value="ECO:0007669"/>
    <property type="project" value="TreeGrafter"/>
</dbReference>
<reference evidence="6" key="1">
    <citation type="submission" date="2016-10" db="EMBL/GenBank/DDBJ databases">
        <authorList>
            <person name="Varghese N."/>
            <person name="Submissions S."/>
        </authorList>
    </citation>
    <scope>NUCLEOTIDE SEQUENCE [LARGE SCALE GENOMIC DNA]</scope>
    <source>
        <strain evidence="6">DSM 17724</strain>
    </source>
</reference>
<evidence type="ECO:0000313" key="6">
    <source>
        <dbReference type="Proteomes" id="UP000199469"/>
    </source>
</evidence>
<dbReference type="GO" id="GO:0016301">
    <property type="term" value="F:kinase activity"/>
    <property type="evidence" value="ECO:0007669"/>
    <property type="project" value="UniProtKB-KW"/>
</dbReference>
<organism evidence="5 6">
    <name type="scientific">Chryseobacterium wanjuense</name>
    <dbReference type="NCBI Taxonomy" id="356305"/>
    <lineage>
        <taxon>Bacteria</taxon>
        <taxon>Pseudomonadati</taxon>
        <taxon>Bacteroidota</taxon>
        <taxon>Flavobacteriia</taxon>
        <taxon>Flavobacteriales</taxon>
        <taxon>Weeksellaceae</taxon>
        <taxon>Chryseobacterium group</taxon>
        <taxon>Chryseobacterium</taxon>
    </lineage>
</organism>
<keyword evidence="2" id="KW-0238">DNA-binding</keyword>
<dbReference type="InterPro" id="IPR000595">
    <property type="entry name" value="cNMP-bd_dom"/>
</dbReference>
<evidence type="ECO:0000256" key="3">
    <source>
        <dbReference type="ARBA" id="ARBA00023163"/>
    </source>
</evidence>
<dbReference type="Pfam" id="PF13545">
    <property type="entry name" value="HTH_Crp_2"/>
    <property type="match status" value="1"/>
</dbReference>
<dbReference type="GO" id="GO:0003677">
    <property type="term" value="F:DNA binding"/>
    <property type="evidence" value="ECO:0007669"/>
    <property type="project" value="UniProtKB-KW"/>
</dbReference>
<dbReference type="SUPFAM" id="SSF51206">
    <property type="entry name" value="cAMP-binding domain-like"/>
    <property type="match status" value="1"/>
</dbReference>
<dbReference type="EMBL" id="FOIU01000003">
    <property type="protein sequence ID" value="SEW47054.1"/>
    <property type="molecule type" value="Genomic_DNA"/>
</dbReference>
<evidence type="ECO:0000256" key="1">
    <source>
        <dbReference type="ARBA" id="ARBA00023015"/>
    </source>
</evidence>
<dbReference type="Gene3D" id="2.60.120.10">
    <property type="entry name" value="Jelly Rolls"/>
    <property type="match status" value="1"/>
</dbReference>
<evidence type="ECO:0000256" key="2">
    <source>
        <dbReference type="ARBA" id="ARBA00023125"/>
    </source>
</evidence>
<dbReference type="PANTHER" id="PTHR24567">
    <property type="entry name" value="CRP FAMILY TRANSCRIPTIONAL REGULATORY PROTEIN"/>
    <property type="match status" value="1"/>
</dbReference>
<dbReference type="InterPro" id="IPR018490">
    <property type="entry name" value="cNMP-bd_dom_sf"/>
</dbReference>
<dbReference type="STRING" id="356305.SAMN05421841_3424"/>
<dbReference type="PANTHER" id="PTHR24567:SF28">
    <property type="entry name" value="LISTERIOLYSIN REGULATORY PROTEIN"/>
    <property type="match status" value="1"/>
</dbReference>
<dbReference type="OrthoDB" id="667966at2"/>
<dbReference type="CDD" id="cd00038">
    <property type="entry name" value="CAP_ED"/>
    <property type="match status" value="1"/>
</dbReference>
<dbReference type="Gene3D" id="1.10.10.10">
    <property type="entry name" value="Winged helix-like DNA-binding domain superfamily/Winged helix DNA-binding domain"/>
    <property type="match status" value="1"/>
</dbReference>
<dbReference type="InterPro" id="IPR014710">
    <property type="entry name" value="RmlC-like_jellyroll"/>
</dbReference>
<dbReference type="SUPFAM" id="SSF46785">
    <property type="entry name" value="Winged helix' DNA-binding domain"/>
    <property type="match status" value="1"/>
</dbReference>
<keyword evidence="6" id="KW-1185">Reference proteome</keyword>
<dbReference type="InterPro" id="IPR012318">
    <property type="entry name" value="HTH_CRP"/>
</dbReference>
<dbReference type="GO" id="GO:0003700">
    <property type="term" value="F:DNA-binding transcription factor activity"/>
    <property type="evidence" value="ECO:0007669"/>
    <property type="project" value="TreeGrafter"/>
</dbReference>
<dbReference type="InterPro" id="IPR050397">
    <property type="entry name" value="Env_Response_Regulators"/>
</dbReference>
<evidence type="ECO:0000259" key="4">
    <source>
        <dbReference type="PROSITE" id="PS50042"/>
    </source>
</evidence>
<keyword evidence="3" id="KW-0804">Transcription</keyword>
<dbReference type="PROSITE" id="PS50042">
    <property type="entry name" value="CNMP_BINDING_3"/>
    <property type="match status" value="1"/>
</dbReference>
<dbReference type="Pfam" id="PF00027">
    <property type="entry name" value="cNMP_binding"/>
    <property type="match status" value="1"/>
</dbReference>
<dbReference type="PRINTS" id="PR00034">
    <property type="entry name" value="HTHCRP"/>
</dbReference>
<keyword evidence="5" id="KW-0808">Transferase</keyword>
<dbReference type="RefSeq" id="WP_062676334.1">
    <property type="nucleotide sequence ID" value="NZ_FOIU01000003.1"/>
</dbReference>
<protein>
    <submittedName>
        <fullName evidence="5">cAMP-binding domain of CRP or a regulatory subunit of cAMP-dependent protein kinases</fullName>
    </submittedName>
</protein>
<keyword evidence="5" id="KW-0418">Kinase</keyword>
<dbReference type="AlphaFoldDB" id="A0A1I0RZC4"/>
<keyword evidence="1" id="KW-0805">Transcription regulation</keyword>
<accession>A0A1I0RZC4</accession>
<name>A0A1I0RZC4_9FLAO</name>